<sequence length="129" mass="14583">MTNMDTWPPWVAIIFAGGPILLAAAGLAFSLYLTHCHLEAMKEALKNSRYMYIWGTSLGRRGLIWSLLEMSKIAGMVVWPRASIIMGEVDPVDIEKFPPYLKRLLVIDLAMMIVACIWMGVVVVLLRFR</sequence>
<accession>A0A0R2YC63</accession>
<feature type="transmembrane region" description="Helical" evidence="1">
    <location>
        <begin position="104"/>
        <end position="126"/>
    </location>
</feature>
<dbReference type="RefSeq" id="WP_056846019.1">
    <property type="nucleotide sequence ID" value="NZ_JYLH01000006.1"/>
</dbReference>
<evidence type="ECO:0000313" key="5">
    <source>
        <dbReference type="Proteomes" id="UP000051446"/>
    </source>
</evidence>
<dbReference type="AlphaFoldDB" id="A0A0R2YC63"/>
<keyword evidence="1" id="KW-0812">Transmembrane</keyword>
<keyword evidence="4" id="KW-1185">Reference proteome</keyword>
<reference evidence="3 5" key="1">
    <citation type="submission" date="2015-02" db="EMBL/GenBank/DDBJ databases">
        <title>Pseudomonas helleri sp. nov. and Pseudomonas weihenstephanensis sp. nov., isolated from raw cows milk.</title>
        <authorList>
            <person name="von Neubeck M."/>
            <person name="Huptas C."/>
            <person name="Wenning M."/>
            <person name="Scherer S."/>
        </authorList>
    </citation>
    <scope>NUCLEOTIDE SEQUENCE [LARGE SCALE GENOMIC DNA]</scope>
    <source>
        <strain evidence="3 5">DSM 17149</strain>
    </source>
</reference>
<dbReference type="EMBL" id="LHOY01000006">
    <property type="protein sequence ID" value="KPG76786.1"/>
    <property type="molecule type" value="Genomic_DNA"/>
</dbReference>
<keyword evidence="1" id="KW-0472">Membrane</keyword>
<evidence type="ECO:0000313" key="3">
    <source>
        <dbReference type="EMBL" id="KRP45895.1"/>
    </source>
</evidence>
<proteinExistence type="predicted"/>
<evidence type="ECO:0000313" key="2">
    <source>
        <dbReference type="EMBL" id="KPG76786.1"/>
    </source>
</evidence>
<comment type="caution">
    <text evidence="3">The sequence shown here is derived from an EMBL/GenBank/DDBJ whole genome shotgun (WGS) entry which is preliminary data.</text>
</comment>
<evidence type="ECO:0000313" key="4">
    <source>
        <dbReference type="Proteomes" id="UP000037820"/>
    </source>
</evidence>
<gene>
    <name evidence="2" type="ORF">AEQ48_04860</name>
    <name evidence="3" type="ORF">TU73_12260</name>
</gene>
<reference evidence="2 4" key="2">
    <citation type="submission" date="2015-07" db="EMBL/GenBank/DDBJ databases">
        <title>Whole genome sequencing of endophytes isolated from poison ivy (Toxicodendron radicans).</title>
        <authorList>
            <person name="Tran P.N."/>
            <person name="Lee Y.P."/>
            <person name="Gan H.M."/>
            <person name="Savka M.A."/>
        </authorList>
    </citation>
    <scope>NUCLEOTIDE SEQUENCE [LARGE SCALE GENOMIC DNA]</scope>
    <source>
        <strain evidence="2 4">RIT-PI-g</strain>
    </source>
</reference>
<dbReference type="Proteomes" id="UP000037820">
    <property type="component" value="Unassembled WGS sequence"/>
</dbReference>
<keyword evidence="1" id="KW-1133">Transmembrane helix</keyword>
<name>A0A0R2YC63_9PSED</name>
<feature type="transmembrane region" description="Helical" evidence="1">
    <location>
        <begin position="12"/>
        <end position="33"/>
    </location>
</feature>
<protein>
    <submittedName>
        <fullName evidence="3">Uncharacterized protein</fullName>
    </submittedName>
</protein>
<evidence type="ECO:0000256" key="1">
    <source>
        <dbReference type="SAM" id="Phobius"/>
    </source>
</evidence>
<dbReference type="EMBL" id="JYLH01000006">
    <property type="protein sequence ID" value="KRP45895.1"/>
    <property type="molecule type" value="Genomic_DNA"/>
</dbReference>
<organism evidence="3 5">
    <name type="scientific">Pseudomonas libanensis</name>
    <dbReference type="NCBI Taxonomy" id="75588"/>
    <lineage>
        <taxon>Bacteria</taxon>
        <taxon>Pseudomonadati</taxon>
        <taxon>Pseudomonadota</taxon>
        <taxon>Gammaproteobacteria</taxon>
        <taxon>Pseudomonadales</taxon>
        <taxon>Pseudomonadaceae</taxon>
        <taxon>Pseudomonas</taxon>
    </lineage>
</organism>
<dbReference type="Proteomes" id="UP000051446">
    <property type="component" value="Unassembled WGS sequence"/>
</dbReference>
<dbReference type="PATRIC" id="fig|75588.3.peg.2320"/>